<evidence type="ECO:0000256" key="1">
    <source>
        <dbReference type="SAM" id="MobiDB-lite"/>
    </source>
</evidence>
<gene>
    <name evidence="4" type="primary">8036775</name>
    <name evidence="3" type="ORF">IscW_ISCW010856</name>
</gene>
<dbReference type="VEuPathDB" id="VectorBase:ISCW010856"/>
<accession>B7Q6W7</accession>
<dbReference type="EnsemblMetazoa" id="ISCW010856-RA">
    <property type="protein sequence ID" value="ISCW010856-PA"/>
    <property type="gene ID" value="ISCW010856"/>
</dbReference>
<feature type="compositionally biased region" description="Polar residues" evidence="1">
    <location>
        <begin position="123"/>
        <end position="136"/>
    </location>
</feature>
<dbReference type="AlphaFoldDB" id="B7Q6W7"/>
<dbReference type="InterPro" id="IPR041966">
    <property type="entry name" value="LOTUS-like"/>
</dbReference>
<reference evidence="3 5" key="1">
    <citation type="submission" date="2008-03" db="EMBL/GenBank/DDBJ databases">
        <title>Annotation of Ixodes scapularis.</title>
        <authorList>
            <consortium name="Ixodes scapularis Genome Project Consortium"/>
            <person name="Caler E."/>
            <person name="Hannick L.I."/>
            <person name="Bidwell S."/>
            <person name="Joardar V."/>
            <person name="Thiagarajan M."/>
            <person name="Amedeo P."/>
            <person name="Galinsky K.J."/>
            <person name="Schobel S."/>
            <person name="Inman J."/>
            <person name="Hostetler J."/>
            <person name="Miller J."/>
            <person name="Hammond M."/>
            <person name="Megy K."/>
            <person name="Lawson D."/>
            <person name="Kodira C."/>
            <person name="Sutton G."/>
            <person name="Meyer J."/>
            <person name="Hill C.A."/>
            <person name="Birren B."/>
            <person name="Nene V."/>
            <person name="Collins F."/>
            <person name="Alarcon-Chaidez F."/>
            <person name="Wikel S."/>
            <person name="Strausberg R."/>
        </authorList>
    </citation>
    <scope>NUCLEOTIDE SEQUENCE [LARGE SCALE GENOMIC DNA]</scope>
    <source>
        <strain evidence="5">Wikel</strain>
        <strain evidence="3">Wikel colony</strain>
    </source>
</reference>
<dbReference type="CDD" id="cd09972">
    <property type="entry name" value="LOTUS_TDRD_OSKAR"/>
    <property type="match status" value="1"/>
</dbReference>
<evidence type="ECO:0000313" key="5">
    <source>
        <dbReference type="Proteomes" id="UP000001555"/>
    </source>
</evidence>
<sequence length="450" mass="50395">MADSDEVKAILSSILVSEKNGLTLQALEAEYRSMNGAGIPFKNLGHATLQAYFESIPDAVTLRRGPAGEWMAQVVCTTETAHVRRMVAEQKSGKPGPYRPPKNWNQKPRRQVTQPYRPLANRSARNPQRPNATSNFVVDEQRQPSRPWNNGPGGAPFRPKMWSNVNRFAPAPHNPQPIHDELGPRCSAQYNGVREHDIDWNVHKHSINWNVQKRSTNWNVRKQSTNWNVRKMPSNRPAVQRVWQRNVPINRKGDRDGGASTVASWVMFLVSADVHPGLVRRYAALLSKQGLTPDNAWVMSIEDLFRVGVRNSHDIRLIQRHAHKVGAAMGMVDDGEEPNEDSFSMDLALPWSAEQSSAGKRSASSRTIADRSGVLQVTVRNERCGEQSTADALSTSSYEVVDMCCETTESEDSSDDENVPPPKVLSQVRRASRGFKVTPMKRVSALRRLD</sequence>
<dbReference type="InParanoid" id="B7Q6W7"/>
<dbReference type="PROSITE" id="PS51644">
    <property type="entry name" value="HTH_OST"/>
    <property type="match status" value="1"/>
</dbReference>
<evidence type="ECO:0000313" key="4">
    <source>
        <dbReference type="EnsemblMetazoa" id="ISCW010856-PA"/>
    </source>
</evidence>
<dbReference type="HOGENOM" id="CLU_608722_0_0_1"/>
<dbReference type="PaxDb" id="6945-B7Q6W7"/>
<feature type="domain" description="HTH OST-type" evidence="2">
    <location>
        <begin position="3"/>
        <end position="76"/>
    </location>
</feature>
<dbReference type="EMBL" id="ABJB011080995">
    <property type="status" value="NOT_ANNOTATED_CDS"/>
    <property type="molecule type" value="Genomic_DNA"/>
</dbReference>
<dbReference type="VEuPathDB" id="VectorBase:ISCP_015143"/>
<organism>
    <name type="scientific">Ixodes scapularis</name>
    <name type="common">Black-legged tick</name>
    <name type="synonym">Deer tick</name>
    <dbReference type="NCBI Taxonomy" id="6945"/>
    <lineage>
        <taxon>Eukaryota</taxon>
        <taxon>Metazoa</taxon>
        <taxon>Ecdysozoa</taxon>
        <taxon>Arthropoda</taxon>
        <taxon>Chelicerata</taxon>
        <taxon>Arachnida</taxon>
        <taxon>Acari</taxon>
        <taxon>Parasitiformes</taxon>
        <taxon>Ixodida</taxon>
        <taxon>Ixodoidea</taxon>
        <taxon>Ixodidae</taxon>
        <taxon>Ixodinae</taxon>
        <taxon>Ixodes</taxon>
    </lineage>
</organism>
<proteinExistence type="predicted"/>
<protein>
    <recommendedName>
        <fullName evidence="2">HTH OST-type domain-containing protein</fullName>
    </recommendedName>
</protein>
<dbReference type="VEuPathDB" id="VectorBase:ISCI010856"/>
<dbReference type="OrthoDB" id="6504104at2759"/>
<feature type="region of interest" description="Disordered" evidence="1">
    <location>
        <begin position="88"/>
        <end position="156"/>
    </location>
</feature>
<dbReference type="EMBL" id="DS870541">
    <property type="protein sequence ID" value="EEC14589.1"/>
    <property type="molecule type" value="Genomic_DNA"/>
</dbReference>
<evidence type="ECO:0000313" key="3">
    <source>
        <dbReference type="EMBL" id="EEC14589.1"/>
    </source>
</evidence>
<feature type="compositionally biased region" description="Polar residues" evidence="1">
    <location>
        <begin position="103"/>
        <end position="114"/>
    </location>
</feature>
<keyword evidence="5" id="KW-1185">Reference proteome</keyword>
<dbReference type="InterPro" id="IPR025605">
    <property type="entry name" value="OST-HTH/LOTUS_dom"/>
</dbReference>
<dbReference type="Gene3D" id="1.10.150.50">
    <property type="entry name" value="Transcription Factor, Ets-1"/>
    <property type="match status" value="1"/>
</dbReference>
<evidence type="ECO:0000259" key="2">
    <source>
        <dbReference type="PROSITE" id="PS51644"/>
    </source>
</evidence>
<name>B7Q6W7_IXOSC</name>
<reference evidence="4" key="2">
    <citation type="submission" date="2020-05" db="UniProtKB">
        <authorList>
            <consortium name="EnsemblMetazoa"/>
        </authorList>
    </citation>
    <scope>IDENTIFICATION</scope>
    <source>
        <strain evidence="4">wikel</strain>
    </source>
</reference>
<dbReference type="Proteomes" id="UP000001555">
    <property type="component" value="Unassembled WGS sequence"/>
</dbReference>
<dbReference type="InterPro" id="IPR013761">
    <property type="entry name" value="SAM/pointed_sf"/>
</dbReference>
<dbReference type="Gene3D" id="3.30.420.610">
    <property type="entry name" value="LOTUS domain-like"/>
    <property type="match status" value="1"/>
</dbReference>
<dbReference type="Pfam" id="PF12872">
    <property type="entry name" value="OST-HTH"/>
    <property type="match status" value="1"/>
</dbReference>